<protein>
    <submittedName>
        <fullName evidence="1">Uncharacterized protein</fullName>
    </submittedName>
</protein>
<name>A0A1L7JML5_CLOBO</name>
<proteinExistence type="predicted"/>
<dbReference type="EMBL" id="CP015702">
    <property type="protein sequence ID" value="APU86956.1"/>
    <property type="molecule type" value="Genomic_DNA"/>
</dbReference>
<sequence length="90" mass="11071">MLNLRWSILDYLYEREEYAPMEVKEHFEAIHYNLKEKIHDKSLEEKYINNTEKFYYACGQLIYYLLTQNKKTLKNNNLQVNFYNAEIAQH</sequence>
<evidence type="ECO:0000313" key="1">
    <source>
        <dbReference type="EMBL" id="APU86956.1"/>
    </source>
</evidence>
<accession>A0A1L7JML5</accession>
<dbReference type="AlphaFoldDB" id="A0A1L7JML5"/>
<keyword evidence="1" id="KW-0614">Plasmid</keyword>
<geneLocation type="plasmid" evidence="1">
    <name>pNPD8_2</name>
</geneLocation>
<organism evidence="1">
    <name type="scientific">Clostridium botulinum</name>
    <dbReference type="NCBI Taxonomy" id="1491"/>
    <lineage>
        <taxon>Bacteria</taxon>
        <taxon>Bacillati</taxon>
        <taxon>Bacillota</taxon>
        <taxon>Clostridia</taxon>
        <taxon>Eubacteriales</taxon>
        <taxon>Clostridiaceae</taxon>
        <taxon>Clostridium</taxon>
    </lineage>
</organism>
<reference evidence="1" key="1">
    <citation type="submission" date="2016-05" db="EMBL/GenBank/DDBJ databases">
        <authorList>
            <person name="Lavstsen T."/>
            <person name="Jespersen J.S."/>
        </authorList>
    </citation>
    <scope>NUCLEOTIDE SEQUENCE</scope>
    <source>
        <strain evidence="1">CDC69096</strain>
        <plasmid evidence="1">pNPD8_2</plasmid>
    </source>
</reference>
<gene>
    <name evidence="1" type="ORF">NPD8_3849</name>
</gene>